<reference evidence="2 3" key="1">
    <citation type="submission" date="2008-07" db="EMBL/GenBank/DDBJ databases">
        <authorList>
            <person name="Tandeau de Marsac N."/>
            <person name="Ferriera S."/>
            <person name="Johnson J."/>
            <person name="Kravitz S."/>
            <person name="Beeson K."/>
            <person name="Sutton G."/>
            <person name="Rogers Y.-H."/>
            <person name="Friedman R."/>
            <person name="Frazier M."/>
            <person name="Venter J.C."/>
        </authorList>
    </citation>
    <scope>NUCLEOTIDE SEQUENCE [LARGE SCALE GENOMIC DNA]</scope>
    <source>
        <strain evidence="2 3">PCC 7420</strain>
    </source>
</reference>
<proteinExistence type="predicted"/>
<dbReference type="EMBL" id="DS989856">
    <property type="protein sequence ID" value="EDX73660.1"/>
    <property type="molecule type" value="Genomic_DNA"/>
</dbReference>
<sequence length="41" mass="3913">MEQKAKHPLASAFLRGTGGGSKGGREGDQIGGTGGGSKGGL</sequence>
<evidence type="ECO:0000256" key="1">
    <source>
        <dbReference type="SAM" id="MobiDB-lite"/>
    </source>
</evidence>
<evidence type="ECO:0000313" key="3">
    <source>
        <dbReference type="Proteomes" id="UP000003835"/>
    </source>
</evidence>
<evidence type="ECO:0000313" key="2">
    <source>
        <dbReference type="EMBL" id="EDX73660.1"/>
    </source>
</evidence>
<keyword evidence="3" id="KW-1185">Reference proteome</keyword>
<name>B4VWL8_9CYAN</name>
<gene>
    <name evidence="2" type="ORF">MC7420_6708</name>
</gene>
<dbReference type="Proteomes" id="UP000003835">
    <property type="component" value="Unassembled WGS sequence"/>
</dbReference>
<feature type="region of interest" description="Disordered" evidence="1">
    <location>
        <begin position="1"/>
        <end position="41"/>
    </location>
</feature>
<accession>B4VWL8</accession>
<protein>
    <submittedName>
        <fullName evidence="2">Uncharacterized protein</fullName>
    </submittedName>
</protein>
<organism evidence="2 3">
    <name type="scientific">Coleofasciculus chthonoplastes PCC 7420</name>
    <dbReference type="NCBI Taxonomy" id="118168"/>
    <lineage>
        <taxon>Bacteria</taxon>
        <taxon>Bacillati</taxon>
        <taxon>Cyanobacteriota</taxon>
        <taxon>Cyanophyceae</taxon>
        <taxon>Coleofasciculales</taxon>
        <taxon>Coleofasciculaceae</taxon>
        <taxon>Coleofasciculus</taxon>
    </lineage>
</organism>
<dbReference type="AlphaFoldDB" id="B4VWL8"/>
<dbReference type="HOGENOM" id="CLU_208980_0_0_3"/>
<feature type="compositionally biased region" description="Gly residues" evidence="1">
    <location>
        <begin position="29"/>
        <end position="41"/>
    </location>
</feature>